<dbReference type="RefSeq" id="WP_191734014.1">
    <property type="nucleotide sequence ID" value="NZ_JACSPR010000007.1"/>
</dbReference>
<dbReference type="InterPro" id="IPR017925">
    <property type="entry name" value="DHFR_CS"/>
</dbReference>
<accession>A0A8I0HQX4</accession>
<dbReference type="GO" id="GO:0006730">
    <property type="term" value="P:one-carbon metabolic process"/>
    <property type="evidence" value="ECO:0007669"/>
    <property type="project" value="UniProtKB-KW"/>
</dbReference>
<dbReference type="SUPFAM" id="SSF53597">
    <property type="entry name" value="Dihydrofolate reductase-like"/>
    <property type="match status" value="1"/>
</dbReference>
<keyword evidence="5" id="KW-0521">NADP</keyword>
<dbReference type="GO" id="GO:0004146">
    <property type="term" value="F:dihydrofolate reductase activity"/>
    <property type="evidence" value="ECO:0007669"/>
    <property type="project" value="UniProtKB-EC"/>
</dbReference>
<dbReference type="GO" id="GO:0046452">
    <property type="term" value="P:dihydrofolate metabolic process"/>
    <property type="evidence" value="ECO:0007669"/>
    <property type="project" value="TreeGrafter"/>
</dbReference>
<feature type="domain" description="DHFR" evidence="8">
    <location>
        <begin position="1"/>
        <end position="156"/>
    </location>
</feature>
<keyword evidence="10" id="KW-1185">Reference proteome</keyword>
<dbReference type="EC" id="1.5.1.3" evidence="3"/>
<evidence type="ECO:0000256" key="7">
    <source>
        <dbReference type="RuleBase" id="RU004474"/>
    </source>
</evidence>
<evidence type="ECO:0000313" key="10">
    <source>
        <dbReference type="Proteomes" id="UP000650224"/>
    </source>
</evidence>
<dbReference type="AlphaFoldDB" id="A0A8I0HQX4"/>
<comment type="caution">
    <text evidence="9">The sequence shown here is derived from an EMBL/GenBank/DDBJ whole genome shotgun (WGS) entry which is preliminary data.</text>
</comment>
<evidence type="ECO:0000313" key="9">
    <source>
        <dbReference type="EMBL" id="MBD8030773.1"/>
    </source>
</evidence>
<dbReference type="Pfam" id="PF00186">
    <property type="entry name" value="DHFR_1"/>
    <property type="match status" value="1"/>
</dbReference>
<dbReference type="GO" id="GO:0046655">
    <property type="term" value="P:folic acid metabolic process"/>
    <property type="evidence" value="ECO:0007669"/>
    <property type="project" value="TreeGrafter"/>
</dbReference>
<comment type="similarity">
    <text evidence="2 7">Belongs to the dihydrofolate reductase family.</text>
</comment>
<dbReference type="InterPro" id="IPR012259">
    <property type="entry name" value="DHFR"/>
</dbReference>
<dbReference type="PROSITE" id="PS51330">
    <property type="entry name" value="DHFR_2"/>
    <property type="match status" value="1"/>
</dbReference>
<dbReference type="Gene3D" id="3.40.430.10">
    <property type="entry name" value="Dihydrofolate Reductase, subunit A"/>
    <property type="match status" value="1"/>
</dbReference>
<dbReference type="PRINTS" id="PR00070">
    <property type="entry name" value="DHFR"/>
</dbReference>
<keyword evidence="4" id="KW-0554">One-carbon metabolism</keyword>
<dbReference type="GO" id="GO:0046654">
    <property type="term" value="P:tetrahydrofolate biosynthetic process"/>
    <property type="evidence" value="ECO:0007669"/>
    <property type="project" value="UniProtKB-UniPathway"/>
</dbReference>
<comment type="pathway">
    <text evidence="1">Cofactor biosynthesis; tetrahydrofolate biosynthesis; 5,6,7,8-tetrahydrofolate from 7,8-dihydrofolate: step 1/1.</text>
</comment>
<evidence type="ECO:0000256" key="5">
    <source>
        <dbReference type="ARBA" id="ARBA00022857"/>
    </source>
</evidence>
<dbReference type="InterPro" id="IPR024072">
    <property type="entry name" value="DHFR-like_dom_sf"/>
</dbReference>
<evidence type="ECO:0000256" key="4">
    <source>
        <dbReference type="ARBA" id="ARBA00022563"/>
    </source>
</evidence>
<dbReference type="Proteomes" id="UP000650224">
    <property type="component" value="Unassembled WGS sequence"/>
</dbReference>
<dbReference type="GO" id="GO:0005829">
    <property type="term" value="C:cytosol"/>
    <property type="evidence" value="ECO:0007669"/>
    <property type="project" value="TreeGrafter"/>
</dbReference>
<evidence type="ECO:0000259" key="8">
    <source>
        <dbReference type="PROSITE" id="PS51330"/>
    </source>
</evidence>
<evidence type="ECO:0000256" key="2">
    <source>
        <dbReference type="ARBA" id="ARBA00009539"/>
    </source>
</evidence>
<evidence type="ECO:0000256" key="6">
    <source>
        <dbReference type="ARBA" id="ARBA00023002"/>
    </source>
</evidence>
<evidence type="ECO:0000256" key="3">
    <source>
        <dbReference type="ARBA" id="ARBA00012856"/>
    </source>
</evidence>
<dbReference type="PROSITE" id="PS00075">
    <property type="entry name" value="DHFR_1"/>
    <property type="match status" value="1"/>
</dbReference>
<evidence type="ECO:0000256" key="1">
    <source>
        <dbReference type="ARBA" id="ARBA00004903"/>
    </source>
</evidence>
<keyword evidence="6" id="KW-0560">Oxidoreductase</keyword>
<dbReference type="GO" id="GO:0050661">
    <property type="term" value="F:NADP binding"/>
    <property type="evidence" value="ECO:0007669"/>
    <property type="project" value="InterPro"/>
</dbReference>
<reference evidence="9 10" key="1">
    <citation type="submission" date="2020-08" db="EMBL/GenBank/DDBJ databases">
        <title>A Genomic Blueprint of the Chicken Gut Microbiome.</title>
        <authorList>
            <person name="Gilroy R."/>
            <person name="Ravi A."/>
            <person name="Getino M."/>
            <person name="Pursley I."/>
            <person name="Horton D.L."/>
            <person name="Alikhan N.-F."/>
            <person name="Baker D."/>
            <person name="Gharbi K."/>
            <person name="Hall N."/>
            <person name="Watson M."/>
            <person name="Adriaenssens E.M."/>
            <person name="Foster-Nyarko E."/>
            <person name="Jarju S."/>
            <person name="Secka A."/>
            <person name="Antonio M."/>
            <person name="Oren A."/>
            <person name="Chaudhuri R."/>
            <person name="La Ragione R.M."/>
            <person name="Hildebrand F."/>
            <person name="Pallen M.J."/>
        </authorList>
    </citation>
    <scope>NUCLEOTIDE SEQUENCE [LARGE SCALE GENOMIC DNA]</scope>
    <source>
        <strain evidence="9 10">Sa1YVA5</strain>
    </source>
</reference>
<name>A0A8I0HQX4_9CORY</name>
<dbReference type="EMBL" id="JACSPR010000007">
    <property type="protein sequence ID" value="MBD8030773.1"/>
    <property type="molecule type" value="Genomic_DNA"/>
</dbReference>
<dbReference type="InterPro" id="IPR001796">
    <property type="entry name" value="DHFR_dom"/>
</dbReference>
<dbReference type="UniPathway" id="UPA00077">
    <property type="reaction ID" value="UER00158"/>
</dbReference>
<dbReference type="PANTHER" id="PTHR48069">
    <property type="entry name" value="DIHYDROFOLATE REDUCTASE"/>
    <property type="match status" value="1"/>
</dbReference>
<organism evidence="9 10">
    <name type="scientific">Corynebacterium gallinarum</name>
    <dbReference type="NCBI Taxonomy" id="2762214"/>
    <lineage>
        <taxon>Bacteria</taxon>
        <taxon>Bacillati</taxon>
        <taxon>Actinomycetota</taxon>
        <taxon>Actinomycetes</taxon>
        <taxon>Mycobacteriales</taxon>
        <taxon>Corynebacteriaceae</taxon>
        <taxon>Corynebacterium</taxon>
    </lineage>
</organism>
<dbReference type="PANTHER" id="PTHR48069:SF3">
    <property type="entry name" value="DIHYDROFOLATE REDUCTASE"/>
    <property type="match status" value="1"/>
</dbReference>
<proteinExistence type="inferred from homology"/>
<gene>
    <name evidence="9" type="ORF">H9627_10655</name>
</gene>
<dbReference type="CDD" id="cd00209">
    <property type="entry name" value="DHFR"/>
    <property type="match status" value="1"/>
</dbReference>
<protein>
    <recommendedName>
        <fullName evidence="3">dihydrofolate reductase</fullName>
        <ecNumber evidence="3">1.5.1.3</ecNumber>
    </recommendedName>
</protein>
<sequence length="161" mass="18169">MIGAIWAQGLDGVIGDGDGMPWHIPEDLRHFKEVTMGQPVIMGRKTWESLPERFRPLPGRENFVLSRHEPGDWSTGATVVWELPAAGWIIGGGEVYRATIKDTDVLEVTVIDATFAEALGDRAVYAPKIPDFYTLESETGWQDSDTHRFRFQRWVNNNRTA</sequence>